<evidence type="ECO:0000313" key="1">
    <source>
        <dbReference type="EMBL" id="MBD3864686.1"/>
    </source>
</evidence>
<dbReference type="PROSITE" id="PS51257">
    <property type="entry name" value="PROKAR_LIPOPROTEIN"/>
    <property type="match status" value="1"/>
</dbReference>
<accession>A0ABR8LY82</accession>
<dbReference type="EMBL" id="JACXXH010000010">
    <property type="protein sequence ID" value="MBD3864686.1"/>
    <property type="molecule type" value="Genomic_DNA"/>
</dbReference>
<keyword evidence="2" id="KW-1185">Reference proteome</keyword>
<evidence type="ECO:0000313" key="2">
    <source>
        <dbReference type="Proteomes" id="UP000627521"/>
    </source>
</evidence>
<protein>
    <recommendedName>
        <fullName evidence="3">Lipoprotein</fullName>
    </recommendedName>
</protein>
<proteinExistence type="predicted"/>
<comment type="caution">
    <text evidence="1">The sequence shown here is derived from an EMBL/GenBank/DDBJ whole genome shotgun (WGS) entry which is preliminary data.</text>
</comment>
<evidence type="ECO:0008006" key="3">
    <source>
        <dbReference type="Google" id="ProtNLM"/>
    </source>
</evidence>
<gene>
    <name evidence="1" type="ORF">IEG06_14625</name>
</gene>
<organism evidence="1 2">
    <name type="scientific">Olleya marilimosa</name>
    <dbReference type="NCBI Taxonomy" id="272164"/>
    <lineage>
        <taxon>Bacteria</taxon>
        <taxon>Pseudomonadati</taxon>
        <taxon>Bacteroidota</taxon>
        <taxon>Flavobacteriia</taxon>
        <taxon>Flavobacteriales</taxon>
        <taxon>Flavobacteriaceae</taxon>
    </lineage>
</organism>
<dbReference type="RefSeq" id="WP_191100672.1">
    <property type="nucleotide sequence ID" value="NZ_JACXXF010000011.1"/>
</dbReference>
<reference evidence="1 2" key="1">
    <citation type="submission" date="2020-09" db="EMBL/GenBank/DDBJ databases">
        <title>Bacillus nautilus sp. nov., Chryseoglobus crepusculi sp. nov, and Psychrobacter noctis sp. nov., isolated from deep-sea sponges from the equatorial Atlantic.</title>
        <authorList>
            <person name="Stennett H.L."/>
            <person name="Williams S.E."/>
        </authorList>
    </citation>
    <scope>NUCLEOTIDE SEQUENCE [LARGE SCALE GENOMIC DNA]</scope>
    <source>
        <strain evidence="1 2">28M-24</strain>
    </source>
</reference>
<name>A0ABR8LY82_9FLAO</name>
<sequence>MKFSNTAKFIIPIILFIYACKENNTEKNIESKKAQIERDITINKEKTNSTDLASDTDKDLFMWKVLNSYGADTLALDIIEFANNKYLQDKTQLFIDSLLQISPKHYTGNELNKIQEKILQINNNTNKNDLFEVKNSLVSYVNLSDNFYSIILRSSDVSYDFYSLITYNKGGEKIDEFNIGGGAIEGTQIDFKFYPNYIKIINAEPTDLYDIDDRQIYDVTMKKLLRIDNDGEIKNVKTPDSIVTKYKTNNVSIKHQKIVGTYKFGKNIETENCGEILIKPCSSNSVYIYHSITKAAPNYQTTSLLTEIKIEDNISYYQDSLGNLKYKFEFKNDSIFISGIGPFVKSSNKIPKIYIQGNGKHVPISKQVNSFKINYY</sequence>
<dbReference type="Proteomes" id="UP000627521">
    <property type="component" value="Unassembled WGS sequence"/>
</dbReference>